<organism evidence="7 8">
    <name type="scientific">Motilibacter deserti</name>
    <dbReference type="NCBI Taxonomy" id="2714956"/>
    <lineage>
        <taxon>Bacteria</taxon>
        <taxon>Bacillati</taxon>
        <taxon>Actinomycetota</taxon>
        <taxon>Actinomycetes</taxon>
        <taxon>Motilibacterales</taxon>
        <taxon>Motilibacteraceae</taxon>
        <taxon>Motilibacter</taxon>
    </lineage>
</organism>
<dbReference type="InterPro" id="IPR001509">
    <property type="entry name" value="Epimerase_deHydtase"/>
</dbReference>
<dbReference type="Pfam" id="PF01370">
    <property type="entry name" value="Epimerase"/>
    <property type="match status" value="2"/>
</dbReference>
<protein>
    <recommendedName>
        <fullName evidence="3">UDP-glucose 4-epimerase</fullName>
    </recommendedName>
    <alternativeName>
        <fullName evidence="5">Galactowaldenase</fullName>
    </alternativeName>
    <alternativeName>
        <fullName evidence="4">UDP-galactose 4-epimerase</fullName>
    </alternativeName>
</protein>
<dbReference type="PANTHER" id="PTHR43725:SF53">
    <property type="entry name" value="UDP-ARABINOSE 4-EPIMERASE 1"/>
    <property type="match status" value="1"/>
</dbReference>
<comment type="pathway">
    <text evidence="1">Carbohydrate metabolism; galactose metabolism.</text>
</comment>
<evidence type="ECO:0000256" key="3">
    <source>
        <dbReference type="ARBA" id="ARBA00018569"/>
    </source>
</evidence>
<name>A0ABX0GS00_9ACTN</name>
<evidence type="ECO:0000256" key="4">
    <source>
        <dbReference type="ARBA" id="ARBA00031367"/>
    </source>
</evidence>
<reference evidence="7 8" key="1">
    <citation type="submission" date="2020-03" db="EMBL/GenBank/DDBJ databases">
        <title>Two novel Motilibacter sp.</title>
        <authorList>
            <person name="Liu S."/>
        </authorList>
    </citation>
    <scope>NUCLEOTIDE SEQUENCE [LARGE SCALE GENOMIC DNA]</scope>
    <source>
        <strain evidence="7 8">E257</strain>
    </source>
</reference>
<evidence type="ECO:0000256" key="1">
    <source>
        <dbReference type="ARBA" id="ARBA00004947"/>
    </source>
</evidence>
<dbReference type="Gene3D" id="3.40.50.720">
    <property type="entry name" value="NAD(P)-binding Rossmann-like Domain"/>
    <property type="match status" value="1"/>
</dbReference>
<feature type="domain" description="NAD-dependent epimerase/dehydratase" evidence="6">
    <location>
        <begin position="170"/>
        <end position="281"/>
    </location>
</feature>
<keyword evidence="8" id="KW-1185">Reference proteome</keyword>
<dbReference type="PANTHER" id="PTHR43725">
    <property type="entry name" value="UDP-GLUCOSE 4-EPIMERASE"/>
    <property type="match status" value="1"/>
</dbReference>
<evidence type="ECO:0000313" key="8">
    <source>
        <dbReference type="Proteomes" id="UP000800981"/>
    </source>
</evidence>
<evidence type="ECO:0000313" key="7">
    <source>
        <dbReference type="EMBL" id="NHC12485.1"/>
    </source>
</evidence>
<sequence>MRVLLTGGAGFIGSHVLECLLDAGHEVRVLDVLLPAAHGPAASPRLPRDVELVRRDVRDADAVAQALSGVEAVVHQAAMVGLGTGIGDLPDYVGVNDLGTAVLLTQMARSGVHRLVLASSMVVYGEGRYSCAEHGDVPAPPRRPEDLEAGRFEPCCPQCARELTPGLVSEEAPVDPRNGYAATKLAQEQLAAVWARETGGVVAALRYHNVYGPRMPRDTPYAGVAAIFRSALERGEAPRVFEDGRQRRDFVEVGDVARANEAALAWTTRASGSGLRAFNIGSGSPRTVGDMAGELARAIGGPAPVVTGAFRLGDVRHVTASSARAVAELGWSARVPFADGVSRFAVAALRGG</sequence>
<comment type="caution">
    <text evidence="7">The sequence shown here is derived from an EMBL/GenBank/DDBJ whole genome shotgun (WGS) entry which is preliminary data.</text>
</comment>
<dbReference type="RefSeq" id="WP_166276836.1">
    <property type="nucleotide sequence ID" value="NZ_JAANNP010000001.1"/>
</dbReference>
<dbReference type="EMBL" id="JAANNP010000001">
    <property type="protein sequence ID" value="NHC12485.1"/>
    <property type="molecule type" value="Genomic_DNA"/>
</dbReference>
<comment type="similarity">
    <text evidence="2">Belongs to the NAD(P)-dependent epimerase/dehydratase family.</text>
</comment>
<dbReference type="Proteomes" id="UP000800981">
    <property type="component" value="Unassembled WGS sequence"/>
</dbReference>
<gene>
    <name evidence="7" type="ORF">G9H71_01640</name>
</gene>
<evidence type="ECO:0000259" key="6">
    <source>
        <dbReference type="Pfam" id="PF01370"/>
    </source>
</evidence>
<proteinExistence type="inferred from homology"/>
<dbReference type="SUPFAM" id="SSF51735">
    <property type="entry name" value="NAD(P)-binding Rossmann-fold domains"/>
    <property type="match status" value="1"/>
</dbReference>
<accession>A0ABX0GS00</accession>
<evidence type="ECO:0000256" key="2">
    <source>
        <dbReference type="ARBA" id="ARBA00007637"/>
    </source>
</evidence>
<feature type="domain" description="NAD-dependent epimerase/dehydratase" evidence="6">
    <location>
        <begin position="3"/>
        <end position="130"/>
    </location>
</feature>
<dbReference type="InterPro" id="IPR036291">
    <property type="entry name" value="NAD(P)-bd_dom_sf"/>
</dbReference>
<evidence type="ECO:0000256" key="5">
    <source>
        <dbReference type="ARBA" id="ARBA00033067"/>
    </source>
</evidence>